<protein>
    <submittedName>
        <fullName evidence="1">Uncharacterized protein</fullName>
    </submittedName>
</protein>
<gene>
    <name evidence="1" type="ORF">ZRA01_31870</name>
</gene>
<evidence type="ECO:0000313" key="2">
    <source>
        <dbReference type="Proteomes" id="UP000318422"/>
    </source>
</evidence>
<evidence type="ECO:0000313" key="1">
    <source>
        <dbReference type="EMBL" id="GEC97114.1"/>
    </source>
</evidence>
<dbReference type="Proteomes" id="UP000318422">
    <property type="component" value="Unassembled WGS sequence"/>
</dbReference>
<keyword evidence="2" id="KW-1185">Reference proteome</keyword>
<dbReference type="EMBL" id="BJNV01000066">
    <property type="protein sequence ID" value="GEC97114.1"/>
    <property type="molecule type" value="Genomic_DNA"/>
</dbReference>
<sequence>MLDAGRIVGAEALAEEVKGRRSGRRKGMSNGNHARIILETAVGRAVTLGAGFWPRHDDKCSWGA</sequence>
<comment type="caution">
    <text evidence="1">The sequence shown here is derived from an EMBL/GenBank/DDBJ whole genome shotgun (WGS) entry which is preliminary data.</text>
</comment>
<proteinExistence type="predicted"/>
<accession>A0A4Y4D045</accession>
<organism evidence="1 2">
    <name type="scientific">Zoogloea ramigera</name>
    <dbReference type="NCBI Taxonomy" id="350"/>
    <lineage>
        <taxon>Bacteria</taxon>
        <taxon>Pseudomonadati</taxon>
        <taxon>Pseudomonadota</taxon>
        <taxon>Betaproteobacteria</taxon>
        <taxon>Rhodocyclales</taxon>
        <taxon>Zoogloeaceae</taxon>
        <taxon>Zoogloea</taxon>
    </lineage>
</organism>
<reference evidence="1 2" key="1">
    <citation type="submission" date="2019-06" db="EMBL/GenBank/DDBJ databases">
        <title>Whole genome shotgun sequence of Zoogloea ramigera NBRC 15342.</title>
        <authorList>
            <person name="Hosoyama A."/>
            <person name="Uohara A."/>
            <person name="Ohji S."/>
            <person name="Ichikawa N."/>
        </authorList>
    </citation>
    <scope>NUCLEOTIDE SEQUENCE [LARGE SCALE GENOMIC DNA]</scope>
    <source>
        <strain evidence="1 2">NBRC 15342</strain>
    </source>
</reference>
<dbReference type="AlphaFoldDB" id="A0A4Y4D045"/>
<name>A0A4Y4D045_ZOORA</name>